<dbReference type="FunFam" id="1.10.760.10:FF:000004">
    <property type="entry name" value="Cytochrome c peroxidase"/>
    <property type="match status" value="1"/>
</dbReference>
<feature type="signal peptide" evidence="13">
    <location>
        <begin position="1"/>
        <end position="25"/>
    </location>
</feature>
<evidence type="ECO:0000256" key="2">
    <source>
        <dbReference type="ARBA" id="ARBA00022448"/>
    </source>
</evidence>
<dbReference type="PANTHER" id="PTHR30600">
    <property type="entry name" value="CYTOCHROME C PEROXIDASE-RELATED"/>
    <property type="match status" value="1"/>
</dbReference>
<evidence type="ECO:0000256" key="7">
    <source>
        <dbReference type="ARBA" id="ARBA00022764"/>
    </source>
</evidence>
<evidence type="ECO:0000256" key="10">
    <source>
        <dbReference type="ARBA" id="ARBA00023004"/>
    </source>
</evidence>
<feature type="binding site" description="axial binding residue" evidence="12">
    <location>
        <position position="227"/>
    </location>
    <ligand>
        <name>heme c</name>
        <dbReference type="ChEBI" id="CHEBI:61717"/>
        <label>2</label>
    </ligand>
    <ligandPart>
        <name>Fe</name>
        <dbReference type="ChEBI" id="CHEBI:18248"/>
    </ligandPart>
</feature>
<keyword evidence="7" id="KW-0574">Periplasm</keyword>
<dbReference type="SUPFAM" id="SSF46626">
    <property type="entry name" value="Cytochrome c"/>
    <property type="match status" value="2"/>
</dbReference>
<feature type="binding site" description="axial binding residue" evidence="12">
    <location>
        <position position="301"/>
    </location>
    <ligand>
        <name>heme c</name>
        <dbReference type="ChEBI" id="CHEBI:61717"/>
        <label>2</label>
    </ligand>
    <ligandPart>
        <name>Fe</name>
        <dbReference type="ChEBI" id="CHEBI:18248"/>
    </ligandPart>
</feature>
<feature type="binding site" description="axial binding residue" evidence="12">
    <location>
        <position position="97"/>
    </location>
    <ligand>
        <name>heme c</name>
        <dbReference type="ChEBI" id="CHEBI:61717"/>
        <label>1</label>
    </ligand>
    <ligandPart>
        <name>Fe</name>
        <dbReference type="ChEBI" id="CHEBI:18248"/>
    </ligandPart>
</feature>
<evidence type="ECO:0000313" key="16">
    <source>
        <dbReference type="Proteomes" id="UP000198755"/>
    </source>
</evidence>
<dbReference type="Pfam" id="PF00034">
    <property type="entry name" value="Cytochrom_C"/>
    <property type="match status" value="1"/>
</dbReference>
<comment type="subcellular location">
    <subcellularLocation>
        <location evidence="1">Periplasm</location>
    </subcellularLocation>
</comment>
<dbReference type="EMBL" id="FOSN01000023">
    <property type="protein sequence ID" value="SFK81178.1"/>
    <property type="molecule type" value="Genomic_DNA"/>
</dbReference>
<dbReference type="PANTHER" id="PTHR30600:SF7">
    <property type="entry name" value="CYTOCHROME C PEROXIDASE-RELATED"/>
    <property type="match status" value="1"/>
</dbReference>
<evidence type="ECO:0000256" key="6">
    <source>
        <dbReference type="ARBA" id="ARBA00022729"/>
    </source>
</evidence>
<feature type="binding site" description="covalent" evidence="11">
    <location>
        <position position="77"/>
    </location>
    <ligand>
        <name>heme c</name>
        <dbReference type="ChEBI" id="CHEBI:61717"/>
        <label>1</label>
    </ligand>
</feature>
<organism evidence="15 16">
    <name type="scientific">Methylocapsa palsarum</name>
    <dbReference type="NCBI Taxonomy" id="1612308"/>
    <lineage>
        <taxon>Bacteria</taxon>
        <taxon>Pseudomonadati</taxon>
        <taxon>Pseudomonadota</taxon>
        <taxon>Alphaproteobacteria</taxon>
        <taxon>Hyphomicrobiales</taxon>
        <taxon>Beijerinckiaceae</taxon>
        <taxon>Methylocapsa</taxon>
    </lineage>
</organism>
<dbReference type="PIRSF" id="PIRSF000294">
    <property type="entry name" value="Cytochrome-c_peroxidase"/>
    <property type="match status" value="1"/>
</dbReference>
<evidence type="ECO:0000256" key="13">
    <source>
        <dbReference type="SAM" id="SignalP"/>
    </source>
</evidence>
<reference evidence="15 16" key="1">
    <citation type="submission" date="2016-10" db="EMBL/GenBank/DDBJ databases">
        <authorList>
            <person name="de Groot N.N."/>
        </authorList>
    </citation>
    <scope>NUCLEOTIDE SEQUENCE [LARGE SCALE GENOMIC DNA]</scope>
    <source>
        <strain evidence="15 16">NE2</strain>
    </source>
</reference>
<evidence type="ECO:0000259" key="14">
    <source>
        <dbReference type="PROSITE" id="PS51007"/>
    </source>
</evidence>
<feature type="chain" id="PRO_5011750703" evidence="13">
    <location>
        <begin position="26"/>
        <end position="349"/>
    </location>
</feature>
<dbReference type="GO" id="GO:0042597">
    <property type="term" value="C:periplasmic space"/>
    <property type="evidence" value="ECO:0007669"/>
    <property type="project" value="UniProtKB-SubCell"/>
</dbReference>
<evidence type="ECO:0000256" key="8">
    <source>
        <dbReference type="ARBA" id="ARBA00022982"/>
    </source>
</evidence>
<feature type="binding site" description="axial binding residue" evidence="12">
    <location>
        <position position="81"/>
    </location>
    <ligand>
        <name>heme c</name>
        <dbReference type="ChEBI" id="CHEBI:61717"/>
        <label>1</label>
    </ligand>
    <ligandPart>
        <name>Fe</name>
        <dbReference type="ChEBI" id="CHEBI:18248"/>
    </ligandPart>
</feature>
<dbReference type="InterPro" id="IPR051395">
    <property type="entry name" value="Cytochrome_c_Peroxidase/MauG"/>
</dbReference>
<dbReference type="Gene3D" id="1.10.760.10">
    <property type="entry name" value="Cytochrome c-like domain"/>
    <property type="match status" value="2"/>
</dbReference>
<feature type="binding site" description="covalent" evidence="11">
    <location>
        <position position="80"/>
    </location>
    <ligand>
        <name>heme c</name>
        <dbReference type="ChEBI" id="CHEBI:61717"/>
        <label>1</label>
    </ligand>
</feature>
<dbReference type="GO" id="GO:0004130">
    <property type="term" value="F:cytochrome-c peroxidase activity"/>
    <property type="evidence" value="ECO:0007669"/>
    <property type="project" value="TreeGrafter"/>
</dbReference>
<evidence type="ECO:0000256" key="11">
    <source>
        <dbReference type="PIRSR" id="PIRSR000294-1"/>
    </source>
</evidence>
<proteinExistence type="predicted"/>
<dbReference type="STRING" id="1612308.SAMN05444581_12328"/>
<evidence type="ECO:0000313" key="15">
    <source>
        <dbReference type="EMBL" id="SFK81178.1"/>
    </source>
</evidence>
<feature type="binding site" description="covalent" evidence="11">
    <location>
        <position position="223"/>
    </location>
    <ligand>
        <name>heme c</name>
        <dbReference type="ChEBI" id="CHEBI:61717"/>
        <label>2</label>
    </ligand>
</feature>
<evidence type="ECO:0000256" key="4">
    <source>
        <dbReference type="ARBA" id="ARBA00022617"/>
    </source>
</evidence>
<keyword evidence="2" id="KW-0813">Transport</keyword>
<dbReference type="InterPro" id="IPR026259">
    <property type="entry name" value="MauG/Cytc_peroxidase"/>
</dbReference>
<dbReference type="GO" id="GO:0020037">
    <property type="term" value="F:heme binding"/>
    <property type="evidence" value="ECO:0007669"/>
    <property type="project" value="InterPro"/>
</dbReference>
<evidence type="ECO:0000256" key="9">
    <source>
        <dbReference type="ARBA" id="ARBA00023002"/>
    </source>
</evidence>
<evidence type="ECO:0000256" key="5">
    <source>
        <dbReference type="ARBA" id="ARBA00022723"/>
    </source>
</evidence>
<dbReference type="Pfam" id="PF03150">
    <property type="entry name" value="CCP_MauG"/>
    <property type="match status" value="1"/>
</dbReference>
<dbReference type="GO" id="GO:0009055">
    <property type="term" value="F:electron transfer activity"/>
    <property type="evidence" value="ECO:0007669"/>
    <property type="project" value="InterPro"/>
</dbReference>
<dbReference type="PROSITE" id="PS51007">
    <property type="entry name" value="CYTC"/>
    <property type="match status" value="2"/>
</dbReference>
<comment type="cofactor">
    <cofactor evidence="11">
        <name>heme</name>
        <dbReference type="ChEBI" id="CHEBI:30413"/>
    </cofactor>
    <text evidence="11">Binds 2 heme groups.</text>
</comment>
<keyword evidence="9" id="KW-0560">Oxidoreductase</keyword>
<keyword evidence="6 13" id="KW-0732">Signal</keyword>
<protein>
    <submittedName>
        <fullName evidence="15">Cytochrome c peroxidase</fullName>
    </submittedName>
</protein>
<keyword evidence="8" id="KW-0249">Electron transport</keyword>
<evidence type="ECO:0000256" key="3">
    <source>
        <dbReference type="ARBA" id="ARBA00022559"/>
    </source>
</evidence>
<accession>A0A1I4CIW7</accession>
<keyword evidence="5 12" id="KW-0479">Metal-binding</keyword>
<gene>
    <name evidence="15" type="ORF">SAMN05444581_12328</name>
</gene>
<feature type="domain" description="Cytochrome c" evidence="14">
    <location>
        <begin position="55"/>
        <end position="156"/>
    </location>
</feature>
<comment type="PTM">
    <text evidence="11">Binds 2 heme groups per subunit.</text>
</comment>
<dbReference type="InterPro" id="IPR036909">
    <property type="entry name" value="Cyt_c-like_dom_sf"/>
</dbReference>
<dbReference type="InterPro" id="IPR004852">
    <property type="entry name" value="Di-haem_cyt_c_peroxidsae"/>
</dbReference>
<name>A0A1I4CIW7_9HYPH</name>
<keyword evidence="10 12" id="KW-0408">Iron</keyword>
<dbReference type="AlphaFoldDB" id="A0A1I4CIW7"/>
<feature type="binding site" description="covalent" evidence="11">
    <location>
        <position position="226"/>
    </location>
    <ligand>
        <name>heme c</name>
        <dbReference type="ChEBI" id="CHEBI:61717"/>
        <label>2</label>
    </ligand>
</feature>
<dbReference type="InterPro" id="IPR009056">
    <property type="entry name" value="Cyt_c-like_dom"/>
</dbReference>
<sequence length="349" mass="37004">MAKPISAAFLSVVCLHLFNASHTLAGEDLLAKARQSFEPIPTAPADLPGNPTTPAKLELGKMLFFDPRLSKSHAISCSSCHNLGLGGADAEPTSIGHHWQHGGRNAPTVLNAVFNKAQFWDGRAKDLEEQAGGPMFNPVEMASPEAHVAEQLKGIPGYGAVFAKAFPGDADPITMANVQKAIAVFEATLITPNAPFDRFLKGGADELSAPQKEGLALFMDKGCSTCHNGVNVGGGMYAPFGVVEKPGAEFLPRSDKGRFMVTKTPSDKYVFKVPTLRNIALTAPYFHTGKAWDLRQAVAVMGTSQLGVGLSEDEVNKITDFLNSLTGDQPVVTYPILPPSGAATPQPEP</sequence>
<dbReference type="GO" id="GO:0046872">
    <property type="term" value="F:metal ion binding"/>
    <property type="evidence" value="ECO:0007669"/>
    <property type="project" value="UniProtKB-KW"/>
</dbReference>
<keyword evidence="16" id="KW-1185">Reference proteome</keyword>
<evidence type="ECO:0000256" key="12">
    <source>
        <dbReference type="PIRSR" id="PIRSR000294-2"/>
    </source>
</evidence>
<evidence type="ECO:0000256" key="1">
    <source>
        <dbReference type="ARBA" id="ARBA00004418"/>
    </source>
</evidence>
<keyword evidence="3 15" id="KW-0575">Peroxidase</keyword>
<dbReference type="RefSeq" id="WP_244532406.1">
    <property type="nucleotide sequence ID" value="NZ_FOSN01000023.1"/>
</dbReference>
<feature type="domain" description="Cytochrome c" evidence="14">
    <location>
        <begin position="209"/>
        <end position="326"/>
    </location>
</feature>
<keyword evidence="4 11" id="KW-0349">Heme</keyword>
<dbReference type="Proteomes" id="UP000198755">
    <property type="component" value="Unassembled WGS sequence"/>
</dbReference>